<protein>
    <submittedName>
        <fullName evidence="1">Uncharacterized protein</fullName>
    </submittedName>
</protein>
<comment type="caution">
    <text evidence="1">The sequence shown here is derived from an EMBL/GenBank/DDBJ whole genome shotgun (WGS) entry which is preliminary data.</text>
</comment>
<dbReference type="OrthoDB" id="5365129at2759"/>
<proteinExistence type="predicted"/>
<dbReference type="EMBL" id="LUKN01001293">
    <property type="protein sequence ID" value="OAR01230.1"/>
    <property type="molecule type" value="Genomic_DNA"/>
</dbReference>
<sequence>MHDETEGGAWTGDIGYQCGKHWYHYSESAGSIKEGGEDFIPRCTWLDEDHTNGKPSAAMKFKTTAYGKEVKDTLDKKRAVILQNGVPIRDLSLTRQAWMDDRLVVSNITQHSTEELCSSETAWGPDFIGSDGYFCDMSSKTLIPICSKQNVDGCINLHDNDKAITKRSAIAKRVINSPHKSYGVVTHWD</sequence>
<organism evidence="1 2">
    <name type="scientific">Cordyceps confragosa</name>
    <name type="common">Lecanicillium lecanii</name>
    <dbReference type="NCBI Taxonomy" id="2714763"/>
    <lineage>
        <taxon>Eukaryota</taxon>
        <taxon>Fungi</taxon>
        <taxon>Dikarya</taxon>
        <taxon>Ascomycota</taxon>
        <taxon>Pezizomycotina</taxon>
        <taxon>Sordariomycetes</taxon>
        <taxon>Hypocreomycetidae</taxon>
        <taxon>Hypocreales</taxon>
        <taxon>Cordycipitaceae</taxon>
        <taxon>Akanthomyces</taxon>
    </lineage>
</organism>
<evidence type="ECO:0000313" key="1">
    <source>
        <dbReference type="EMBL" id="OAR01230.1"/>
    </source>
</evidence>
<dbReference type="OMA" id="WYHYSES"/>
<dbReference type="Proteomes" id="UP000243081">
    <property type="component" value="Unassembled WGS sequence"/>
</dbReference>
<reference evidence="1 2" key="1">
    <citation type="submission" date="2016-03" db="EMBL/GenBank/DDBJ databases">
        <title>Fine-scale spatial genetic structure of a fungal parasite of coffee scale insects.</title>
        <authorList>
            <person name="Jackson D."/>
            <person name="Zemenick K.A."/>
            <person name="Malloure B."/>
            <person name="Quandt C.A."/>
            <person name="James T.Y."/>
        </authorList>
    </citation>
    <scope>NUCLEOTIDE SEQUENCE [LARGE SCALE GENOMIC DNA]</scope>
    <source>
        <strain evidence="1 2">UM487</strain>
    </source>
</reference>
<name>A0A179IHI5_CORDF</name>
<accession>A0A179IHI5</accession>
<gene>
    <name evidence="1" type="ORF">LLEC1_00186</name>
</gene>
<dbReference type="AlphaFoldDB" id="A0A179IHI5"/>
<evidence type="ECO:0000313" key="2">
    <source>
        <dbReference type="Proteomes" id="UP000243081"/>
    </source>
</evidence>
<keyword evidence="2" id="KW-1185">Reference proteome</keyword>